<proteinExistence type="predicted"/>
<dbReference type="Proteomes" id="UP000308600">
    <property type="component" value="Unassembled WGS sequence"/>
</dbReference>
<evidence type="ECO:0000313" key="2">
    <source>
        <dbReference type="Proteomes" id="UP000308600"/>
    </source>
</evidence>
<name>A0ACD3BI71_9AGAR</name>
<evidence type="ECO:0000313" key="1">
    <source>
        <dbReference type="EMBL" id="TFK77414.1"/>
    </source>
</evidence>
<sequence length="293" mass="32881">MDTLGLQNATSPWARQGFFGPVTATLDWCEANYQFSYYIAELANSFSNLFTIALAFYGGGKIYEQGLPFRYVVGNAGVALVGIGSFAFHASLLYEAQLADELPMIYVAAMSLWLLFDTRPGFNLSSARTKYSVLAMIIFDVLFTYSYYSYRNPVYHQVVFASIVIGVAVRITYLLRWSPIANHVPASQKAAVGQVFGTGTFLFLLGFLIWNLDNIFCDTLTSWKRFVGWPAAFLLEGHSWWHVFTGAGTYMKSIGIQCNSLCIKDNPQNYTLQWKLGMPYIHRADAKAKAKKL</sequence>
<reference evidence="1 2" key="1">
    <citation type="journal article" date="2019" name="Nat. Ecol. Evol.">
        <title>Megaphylogeny resolves global patterns of mushroom evolution.</title>
        <authorList>
            <person name="Varga T."/>
            <person name="Krizsan K."/>
            <person name="Foldi C."/>
            <person name="Dima B."/>
            <person name="Sanchez-Garcia M."/>
            <person name="Sanchez-Ramirez S."/>
            <person name="Szollosi G.J."/>
            <person name="Szarkandi J.G."/>
            <person name="Papp V."/>
            <person name="Albert L."/>
            <person name="Andreopoulos W."/>
            <person name="Angelini C."/>
            <person name="Antonin V."/>
            <person name="Barry K.W."/>
            <person name="Bougher N.L."/>
            <person name="Buchanan P."/>
            <person name="Buyck B."/>
            <person name="Bense V."/>
            <person name="Catcheside P."/>
            <person name="Chovatia M."/>
            <person name="Cooper J."/>
            <person name="Damon W."/>
            <person name="Desjardin D."/>
            <person name="Finy P."/>
            <person name="Geml J."/>
            <person name="Haridas S."/>
            <person name="Hughes K."/>
            <person name="Justo A."/>
            <person name="Karasinski D."/>
            <person name="Kautmanova I."/>
            <person name="Kiss B."/>
            <person name="Kocsube S."/>
            <person name="Kotiranta H."/>
            <person name="LaButti K.M."/>
            <person name="Lechner B.E."/>
            <person name="Liimatainen K."/>
            <person name="Lipzen A."/>
            <person name="Lukacs Z."/>
            <person name="Mihaltcheva S."/>
            <person name="Morgado L.N."/>
            <person name="Niskanen T."/>
            <person name="Noordeloos M.E."/>
            <person name="Ohm R.A."/>
            <person name="Ortiz-Santana B."/>
            <person name="Ovrebo C."/>
            <person name="Racz N."/>
            <person name="Riley R."/>
            <person name="Savchenko A."/>
            <person name="Shiryaev A."/>
            <person name="Soop K."/>
            <person name="Spirin V."/>
            <person name="Szebenyi C."/>
            <person name="Tomsovsky M."/>
            <person name="Tulloss R.E."/>
            <person name="Uehling J."/>
            <person name="Grigoriev I.V."/>
            <person name="Vagvolgyi C."/>
            <person name="Papp T."/>
            <person name="Martin F.M."/>
            <person name="Miettinen O."/>
            <person name="Hibbett D.S."/>
            <person name="Nagy L.G."/>
        </authorList>
    </citation>
    <scope>NUCLEOTIDE SEQUENCE [LARGE SCALE GENOMIC DNA]</scope>
    <source>
        <strain evidence="1 2">NL-1719</strain>
    </source>
</reference>
<keyword evidence="2" id="KW-1185">Reference proteome</keyword>
<gene>
    <name evidence="1" type="ORF">BDN72DRAFT_830575</name>
</gene>
<accession>A0ACD3BI71</accession>
<organism evidence="1 2">
    <name type="scientific">Pluteus cervinus</name>
    <dbReference type="NCBI Taxonomy" id="181527"/>
    <lineage>
        <taxon>Eukaryota</taxon>
        <taxon>Fungi</taxon>
        <taxon>Dikarya</taxon>
        <taxon>Basidiomycota</taxon>
        <taxon>Agaricomycotina</taxon>
        <taxon>Agaricomycetes</taxon>
        <taxon>Agaricomycetidae</taxon>
        <taxon>Agaricales</taxon>
        <taxon>Pluteineae</taxon>
        <taxon>Pluteaceae</taxon>
        <taxon>Pluteus</taxon>
    </lineage>
</organism>
<dbReference type="EMBL" id="ML208259">
    <property type="protein sequence ID" value="TFK77414.1"/>
    <property type="molecule type" value="Genomic_DNA"/>
</dbReference>
<protein>
    <submittedName>
        <fullName evidence="1">Alkaline phytoceramidase</fullName>
    </submittedName>
</protein>